<dbReference type="EMBL" id="OB661111">
    <property type="protein sequence ID" value="CAD7227362.1"/>
    <property type="molecule type" value="Genomic_DNA"/>
</dbReference>
<dbReference type="OrthoDB" id="6510177at2759"/>
<evidence type="ECO:0000313" key="7">
    <source>
        <dbReference type="EMBL" id="CAD7227362.1"/>
    </source>
</evidence>
<protein>
    <recommendedName>
        <fullName evidence="6">Patched domain-containing protein</fullName>
    </recommendedName>
</protein>
<dbReference type="InterPro" id="IPR051697">
    <property type="entry name" value="Patched_domain-protein"/>
</dbReference>
<gene>
    <name evidence="7" type="ORF">CTOB1V02_LOCUS5270</name>
</gene>
<dbReference type="InterPro" id="IPR003392">
    <property type="entry name" value="PTHD_SSD"/>
</dbReference>
<accession>A0A7R8W9B5</accession>
<evidence type="ECO:0000256" key="5">
    <source>
        <dbReference type="ARBA" id="ARBA00023180"/>
    </source>
</evidence>
<dbReference type="Pfam" id="PF02460">
    <property type="entry name" value="Patched"/>
    <property type="match status" value="1"/>
</dbReference>
<evidence type="ECO:0000256" key="4">
    <source>
        <dbReference type="ARBA" id="ARBA00023136"/>
    </source>
</evidence>
<evidence type="ECO:0000256" key="2">
    <source>
        <dbReference type="ARBA" id="ARBA00022692"/>
    </source>
</evidence>
<evidence type="ECO:0000259" key="6">
    <source>
        <dbReference type="Pfam" id="PF02460"/>
    </source>
</evidence>
<reference evidence="7" key="1">
    <citation type="submission" date="2020-11" db="EMBL/GenBank/DDBJ databases">
        <authorList>
            <person name="Tran Van P."/>
        </authorList>
    </citation>
    <scope>NUCLEOTIDE SEQUENCE</scope>
</reference>
<keyword evidence="4" id="KW-0472">Membrane</keyword>
<dbReference type="PANTHER" id="PTHR10796">
    <property type="entry name" value="PATCHED-RELATED"/>
    <property type="match status" value="1"/>
</dbReference>
<name>A0A7R8W9B5_9CRUS</name>
<keyword evidence="2" id="KW-0812">Transmembrane</keyword>
<keyword evidence="5" id="KW-0325">Glycoprotein</keyword>
<sequence>MISRVLSRVSSHHSQDQKKECSTEIVDRLLSRFFYYIGFFVGAHPILCLVFSLAIAAVMISGLRYYPKLNEDLGYMMTPNGGRGKADQQTIQKFHEIMDIRFFYEEKSIVPDFGVTLIYVPKDKGSIFRQKFWHEIQRIDKIILSIEVPNPGEFHLAKKFNITIPKINKTMLTFEDTCYHFGFDCVLNDILNVTDLIPAIRKGEVLLTFPNFLHPNTNRNIQTGGVFGSPKLDERGVILDAKALKIQYRLPPIIWAREFGRQVLNFTEHYQSEDLDVVFKSDIVGGDEIRANANAGYAMFPWIICSCIFFCCISSSMSDWVRTKPHIGFLGLLTSALALGAGFGLVSFTGEINGPLNACAPALIIGIVKSQDLMA</sequence>
<evidence type="ECO:0000256" key="1">
    <source>
        <dbReference type="ARBA" id="ARBA00004141"/>
    </source>
</evidence>
<organism evidence="7">
    <name type="scientific">Cyprideis torosa</name>
    <dbReference type="NCBI Taxonomy" id="163714"/>
    <lineage>
        <taxon>Eukaryota</taxon>
        <taxon>Metazoa</taxon>
        <taxon>Ecdysozoa</taxon>
        <taxon>Arthropoda</taxon>
        <taxon>Crustacea</taxon>
        <taxon>Oligostraca</taxon>
        <taxon>Ostracoda</taxon>
        <taxon>Podocopa</taxon>
        <taxon>Podocopida</taxon>
        <taxon>Cytherocopina</taxon>
        <taxon>Cytheroidea</taxon>
        <taxon>Cytherideidae</taxon>
        <taxon>Cyprideis</taxon>
    </lineage>
</organism>
<dbReference type="PANTHER" id="PTHR10796:SF92">
    <property type="entry name" value="PATCHED-RELATED, ISOFORM A"/>
    <property type="match status" value="1"/>
</dbReference>
<comment type="subcellular location">
    <subcellularLocation>
        <location evidence="1">Membrane</location>
        <topology evidence="1">Multi-pass membrane protein</topology>
    </subcellularLocation>
</comment>
<feature type="domain" description="Patched" evidence="6">
    <location>
        <begin position="305"/>
        <end position="367"/>
    </location>
</feature>
<keyword evidence="3" id="KW-1133">Transmembrane helix</keyword>
<dbReference type="AlphaFoldDB" id="A0A7R8W9B5"/>
<proteinExistence type="predicted"/>
<evidence type="ECO:0000256" key="3">
    <source>
        <dbReference type="ARBA" id="ARBA00022989"/>
    </source>
</evidence>
<dbReference type="GO" id="GO:0016020">
    <property type="term" value="C:membrane"/>
    <property type="evidence" value="ECO:0007669"/>
    <property type="project" value="UniProtKB-SubCell"/>
</dbReference>